<comment type="caution">
    <text evidence="3">The sequence shown here is derived from an EMBL/GenBank/DDBJ whole genome shotgun (WGS) entry which is preliminary data.</text>
</comment>
<proteinExistence type="predicted"/>
<keyword evidence="4" id="KW-1185">Reference proteome</keyword>
<reference evidence="3" key="1">
    <citation type="submission" date="2022-07" db="EMBL/GenBank/DDBJ databases">
        <title>Phylogenomic reconstructions and comparative analyses of Kickxellomycotina fungi.</title>
        <authorList>
            <person name="Reynolds N.K."/>
            <person name="Stajich J.E."/>
            <person name="Barry K."/>
            <person name="Grigoriev I.V."/>
            <person name="Crous P."/>
            <person name="Smith M.E."/>
        </authorList>
    </citation>
    <scope>NUCLEOTIDE SEQUENCE</scope>
    <source>
        <strain evidence="3">RSA 1196</strain>
    </source>
</reference>
<dbReference type="AlphaFoldDB" id="A0A9W8ASZ8"/>
<gene>
    <name evidence="3" type="ORF">IWQ62_004388</name>
</gene>
<feature type="compositionally biased region" description="Low complexity" evidence="1">
    <location>
        <begin position="126"/>
        <end position="141"/>
    </location>
</feature>
<sequence>MKATLTSLSSIGLFLAAFCATPIQADCLAEDAIDMCVIKASANLSVCSLTDYTCRCNAQKEISGCYVNCFDEDDQFEAEALANAFCSRATAEASSTALEPTSSATESDSNASSPTTTRTKDEETTRTGATSRATSTSNVNGLDVVDNLNGSQNVAPSSVVALTGAVVLAAYVMM</sequence>
<feature type="region of interest" description="Disordered" evidence="1">
    <location>
        <begin position="97"/>
        <end position="141"/>
    </location>
</feature>
<dbReference type="EMBL" id="JANBPY010001443">
    <property type="protein sequence ID" value="KAJ1960015.1"/>
    <property type="molecule type" value="Genomic_DNA"/>
</dbReference>
<evidence type="ECO:0000256" key="2">
    <source>
        <dbReference type="SAM" id="SignalP"/>
    </source>
</evidence>
<evidence type="ECO:0008006" key="5">
    <source>
        <dbReference type="Google" id="ProtNLM"/>
    </source>
</evidence>
<accession>A0A9W8ASZ8</accession>
<feature type="compositionally biased region" description="Low complexity" evidence="1">
    <location>
        <begin position="101"/>
        <end position="117"/>
    </location>
</feature>
<feature type="chain" id="PRO_5040901912" description="Extracellular membrane protein CFEM domain-containing protein" evidence="2">
    <location>
        <begin position="26"/>
        <end position="174"/>
    </location>
</feature>
<evidence type="ECO:0000313" key="3">
    <source>
        <dbReference type="EMBL" id="KAJ1960015.1"/>
    </source>
</evidence>
<protein>
    <recommendedName>
        <fullName evidence="5">Extracellular membrane protein CFEM domain-containing protein</fullName>
    </recommendedName>
</protein>
<evidence type="ECO:0000313" key="4">
    <source>
        <dbReference type="Proteomes" id="UP001150925"/>
    </source>
</evidence>
<dbReference type="Proteomes" id="UP001150925">
    <property type="component" value="Unassembled WGS sequence"/>
</dbReference>
<feature type="signal peptide" evidence="2">
    <location>
        <begin position="1"/>
        <end position="25"/>
    </location>
</feature>
<evidence type="ECO:0000256" key="1">
    <source>
        <dbReference type="SAM" id="MobiDB-lite"/>
    </source>
</evidence>
<dbReference type="OrthoDB" id="2507140at2759"/>
<organism evidence="3 4">
    <name type="scientific">Dispira parvispora</name>
    <dbReference type="NCBI Taxonomy" id="1520584"/>
    <lineage>
        <taxon>Eukaryota</taxon>
        <taxon>Fungi</taxon>
        <taxon>Fungi incertae sedis</taxon>
        <taxon>Zoopagomycota</taxon>
        <taxon>Kickxellomycotina</taxon>
        <taxon>Dimargaritomycetes</taxon>
        <taxon>Dimargaritales</taxon>
        <taxon>Dimargaritaceae</taxon>
        <taxon>Dispira</taxon>
    </lineage>
</organism>
<name>A0A9W8ASZ8_9FUNG</name>
<keyword evidence="2" id="KW-0732">Signal</keyword>